<name>A0A543JJM9_9PSEU</name>
<proteinExistence type="predicted"/>
<sequence>MATDDQRRHLPPHGGIVVVHRMEDWRGRLRRRCRRPAGTIGGVAEVDRIADELHRAVTARFPVVATLLGVPGYDDRLTDYSEEGDERFAEELRDIAARAEAVDPGPLAVTDRVTRTMIGQQASALRDQVAQRWVEFTVSDLILTPVPILLHALADARLDTGQRRADHERRLAAMPAFFDTLARRHRDGIRAGRRPVARLVRQAIAQLDANAHLPGVREYRDALAADVLPHGRDDDRAGVCHLPGGEELYAAAARRHTTTDLTPDRLHDMGLEVLDGLAEEYAVLGREVFGTSDVHEVFAGLRDVPKWRGADEMLTAARAAVRRAEAAAPAWFRAVPAERCAVRPYPEGTPATTPPSYLAGTVDGSRPGTYSVNPAQLDGRHTAEAPAFHETVPGHHFDGARRMARTDLSVWRRTAGVSAFAEGWALYAERLADEMGLYSDALSRLGMLTFDSMRAGRLVVDTGLHAFGWTRDRAVEFLRATTPMAEHLVQSEVDRYLADPGQALAYMVGRLEVQRLRRDAERRLGGAFDVRDFHEVVLSEARVPLSTLADLVRSWVQSSTRRR</sequence>
<protein>
    <submittedName>
        <fullName evidence="1">Uncharacterized protein (DUF885 family)</fullName>
    </submittedName>
</protein>
<dbReference type="PANTHER" id="PTHR33361">
    <property type="entry name" value="GLR0591 PROTEIN"/>
    <property type="match status" value="1"/>
</dbReference>
<evidence type="ECO:0000313" key="1">
    <source>
        <dbReference type="EMBL" id="TQM83025.1"/>
    </source>
</evidence>
<dbReference type="PANTHER" id="PTHR33361:SF2">
    <property type="entry name" value="DUF885 DOMAIN-CONTAINING PROTEIN"/>
    <property type="match status" value="1"/>
</dbReference>
<dbReference type="EMBL" id="VFPP01000001">
    <property type="protein sequence ID" value="TQM83025.1"/>
    <property type="molecule type" value="Genomic_DNA"/>
</dbReference>
<accession>A0A543JJM9</accession>
<dbReference type="Pfam" id="PF05960">
    <property type="entry name" value="DUF885"/>
    <property type="match status" value="1"/>
</dbReference>
<dbReference type="Proteomes" id="UP000316628">
    <property type="component" value="Unassembled WGS sequence"/>
</dbReference>
<organism evidence="1 2">
    <name type="scientific">Saccharothrix saharensis</name>
    <dbReference type="NCBI Taxonomy" id="571190"/>
    <lineage>
        <taxon>Bacteria</taxon>
        <taxon>Bacillati</taxon>
        <taxon>Actinomycetota</taxon>
        <taxon>Actinomycetes</taxon>
        <taxon>Pseudonocardiales</taxon>
        <taxon>Pseudonocardiaceae</taxon>
        <taxon>Saccharothrix</taxon>
    </lineage>
</organism>
<comment type="caution">
    <text evidence="1">The sequence shown here is derived from an EMBL/GenBank/DDBJ whole genome shotgun (WGS) entry which is preliminary data.</text>
</comment>
<evidence type="ECO:0000313" key="2">
    <source>
        <dbReference type="Proteomes" id="UP000316628"/>
    </source>
</evidence>
<dbReference type="InterPro" id="IPR010281">
    <property type="entry name" value="DUF885"/>
</dbReference>
<reference evidence="1 2" key="1">
    <citation type="submission" date="2019-06" db="EMBL/GenBank/DDBJ databases">
        <title>Sequencing the genomes of 1000 actinobacteria strains.</title>
        <authorList>
            <person name="Klenk H.-P."/>
        </authorList>
    </citation>
    <scope>NUCLEOTIDE SEQUENCE [LARGE SCALE GENOMIC DNA]</scope>
    <source>
        <strain evidence="1 2">DSM 45456</strain>
    </source>
</reference>
<keyword evidence="2" id="KW-1185">Reference proteome</keyword>
<dbReference type="RefSeq" id="WP_211363572.1">
    <property type="nucleotide sequence ID" value="NZ_VFPP01000001.1"/>
</dbReference>
<gene>
    <name evidence="1" type="ORF">FHX81_5438</name>
</gene>
<dbReference type="AlphaFoldDB" id="A0A543JJM9"/>